<dbReference type="EMBL" id="JAIXNE010000001">
    <property type="protein sequence ID" value="MCA6074373.1"/>
    <property type="molecule type" value="Genomic_DNA"/>
</dbReference>
<sequence length="110" mass="12426">MTIIEHIIGLVETKIALAKLEVKEEVSSIVSRLLVAVLMAILLFFTWFFLCLAFGMFLNHTLNSDYTGTLIIAGIHAFLLVILYFFHKKLGLRKAIANAMDRILNAKDED</sequence>
<keyword evidence="1" id="KW-0472">Membrane</keyword>
<dbReference type="InterPro" id="IPR009937">
    <property type="entry name" value="Phage_holin_3_6"/>
</dbReference>
<comment type="caution">
    <text evidence="2">The sequence shown here is derived from an EMBL/GenBank/DDBJ whole genome shotgun (WGS) entry which is preliminary data.</text>
</comment>
<keyword evidence="3" id="KW-1185">Reference proteome</keyword>
<evidence type="ECO:0000313" key="3">
    <source>
        <dbReference type="Proteomes" id="UP001139409"/>
    </source>
</evidence>
<feature type="transmembrane region" description="Helical" evidence="1">
    <location>
        <begin position="33"/>
        <end position="57"/>
    </location>
</feature>
<evidence type="ECO:0000256" key="1">
    <source>
        <dbReference type="SAM" id="Phobius"/>
    </source>
</evidence>
<name>A0A9X1KV60_9BACT</name>
<dbReference type="Pfam" id="PF07332">
    <property type="entry name" value="Phage_holin_3_6"/>
    <property type="match status" value="1"/>
</dbReference>
<proteinExistence type="predicted"/>
<dbReference type="Proteomes" id="UP001139409">
    <property type="component" value="Unassembled WGS sequence"/>
</dbReference>
<reference evidence="2" key="1">
    <citation type="submission" date="2021-09" db="EMBL/GenBank/DDBJ databases">
        <title>Fulvivirga sp. isolated from coastal sediment.</title>
        <authorList>
            <person name="Yu H."/>
        </authorList>
    </citation>
    <scope>NUCLEOTIDE SEQUENCE</scope>
    <source>
        <strain evidence="2">1062</strain>
    </source>
</reference>
<keyword evidence="1" id="KW-1133">Transmembrane helix</keyword>
<dbReference type="RefSeq" id="WP_225697467.1">
    <property type="nucleotide sequence ID" value="NZ_JAIXNE010000001.1"/>
</dbReference>
<organism evidence="2 3">
    <name type="scientific">Fulvivirga sedimenti</name>
    <dbReference type="NCBI Taxonomy" id="2879465"/>
    <lineage>
        <taxon>Bacteria</taxon>
        <taxon>Pseudomonadati</taxon>
        <taxon>Bacteroidota</taxon>
        <taxon>Cytophagia</taxon>
        <taxon>Cytophagales</taxon>
        <taxon>Fulvivirgaceae</taxon>
        <taxon>Fulvivirga</taxon>
    </lineage>
</organism>
<evidence type="ECO:0000313" key="2">
    <source>
        <dbReference type="EMBL" id="MCA6074373.1"/>
    </source>
</evidence>
<accession>A0A9X1KV60</accession>
<keyword evidence="1" id="KW-0812">Transmembrane</keyword>
<feature type="transmembrane region" description="Helical" evidence="1">
    <location>
        <begin position="69"/>
        <end position="86"/>
    </location>
</feature>
<protein>
    <submittedName>
        <fullName evidence="2">Phage holin family protein</fullName>
    </submittedName>
</protein>
<gene>
    <name evidence="2" type="ORF">LDX50_05810</name>
</gene>
<dbReference type="AlphaFoldDB" id="A0A9X1KV60"/>